<dbReference type="OMA" id="YWTSERI"/>
<protein>
    <submittedName>
        <fullName evidence="2">Uncharacterized protein</fullName>
    </submittedName>
</protein>
<dbReference type="OrthoDB" id="2289084at2759"/>
<keyword evidence="3" id="KW-1185">Reference proteome</keyword>
<feature type="region of interest" description="Disordered" evidence="1">
    <location>
        <begin position="25"/>
        <end position="69"/>
    </location>
</feature>
<sequence length="100" mass="11324">MTKSTDSSMPCLKIRLKLNTIRTDDLTKVQKSSSSPKSKSKKRTHKKRKSKPSKAGSSQTDVVNSDKLVTPVKPMNRTFYWTSERIESTKLILRTVILAN</sequence>
<dbReference type="AlphaFoldDB" id="S2J2F9"/>
<name>S2J2F9_MUCC1</name>
<proteinExistence type="predicted"/>
<dbReference type="EMBL" id="KE124119">
    <property type="protein sequence ID" value="EPB82342.1"/>
    <property type="molecule type" value="Genomic_DNA"/>
</dbReference>
<dbReference type="InParanoid" id="S2J2F9"/>
<gene>
    <name evidence="2" type="ORF">HMPREF1544_10937</name>
</gene>
<dbReference type="Proteomes" id="UP000014254">
    <property type="component" value="Unassembled WGS sequence"/>
</dbReference>
<evidence type="ECO:0000313" key="2">
    <source>
        <dbReference type="EMBL" id="EPB82342.1"/>
    </source>
</evidence>
<dbReference type="VEuPathDB" id="FungiDB:HMPREF1544_10937"/>
<reference evidence="3" key="1">
    <citation type="submission" date="2013-05" db="EMBL/GenBank/DDBJ databases">
        <title>The Genome sequence of Mucor circinelloides f. circinelloides 1006PhL.</title>
        <authorList>
            <consortium name="The Broad Institute Genomics Platform"/>
            <person name="Cuomo C."/>
            <person name="Earl A."/>
            <person name="Findley K."/>
            <person name="Lee S.C."/>
            <person name="Walker B."/>
            <person name="Young S."/>
            <person name="Zeng Q."/>
            <person name="Gargeya S."/>
            <person name="Fitzgerald M."/>
            <person name="Haas B."/>
            <person name="Abouelleil A."/>
            <person name="Allen A.W."/>
            <person name="Alvarado L."/>
            <person name="Arachchi H.M."/>
            <person name="Berlin A.M."/>
            <person name="Chapman S.B."/>
            <person name="Gainer-Dewar J."/>
            <person name="Goldberg J."/>
            <person name="Griggs A."/>
            <person name="Gujja S."/>
            <person name="Hansen M."/>
            <person name="Howarth C."/>
            <person name="Imamovic A."/>
            <person name="Ireland A."/>
            <person name="Larimer J."/>
            <person name="McCowan C."/>
            <person name="Murphy C."/>
            <person name="Pearson M."/>
            <person name="Poon T.W."/>
            <person name="Priest M."/>
            <person name="Roberts A."/>
            <person name="Saif S."/>
            <person name="Shea T."/>
            <person name="Sisk P."/>
            <person name="Sykes S."/>
            <person name="Wortman J."/>
            <person name="Nusbaum C."/>
            <person name="Birren B."/>
        </authorList>
    </citation>
    <scope>NUCLEOTIDE SEQUENCE [LARGE SCALE GENOMIC DNA]</scope>
    <source>
        <strain evidence="3">1006PhL</strain>
    </source>
</reference>
<feature type="compositionally biased region" description="Basic residues" evidence="1">
    <location>
        <begin position="38"/>
        <end position="52"/>
    </location>
</feature>
<evidence type="ECO:0000313" key="3">
    <source>
        <dbReference type="Proteomes" id="UP000014254"/>
    </source>
</evidence>
<accession>S2J2F9</accession>
<organism evidence="2 3">
    <name type="scientific">Mucor circinelloides f. circinelloides (strain 1006PhL)</name>
    <name type="common">Mucormycosis agent</name>
    <name type="synonym">Calyptromyces circinelloides</name>
    <dbReference type="NCBI Taxonomy" id="1220926"/>
    <lineage>
        <taxon>Eukaryota</taxon>
        <taxon>Fungi</taxon>
        <taxon>Fungi incertae sedis</taxon>
        <taxon>Mucoromycota</taxon>
        <taxon>Mucoromycotina</taxon>
        <taxon>Mucoromycetes</taxon>
        <taxon>Mucorales</taxon>
        <taxon>Mucorineae</taxon>
        <taxon>Mucoraceae</taxon>
        <taxon>Mucor</taxon>
    </lineage>
</organism>
<evidence type="ECO:0000256" key="1">
    <source>
        <dbReference type="SAM" id="MobiDB-lite"/>
    </source>
</evidence>